<evidence type="ECO:0000313" key="4">
    <source>
        <dbReference type="Proteomes" id="UP000027222"/>
    </source>
</evidence>
<dbReference type="InterPro" id="IPR056884">
    <property type="entry name" value="NPHP3-like_N"/>
</dbReference>
<dbReference type="STRING" id="685588.A0A067SGG2"/>
<dbReference type="SUPFAM" id="SSF52540">
    <property type="entry name" value="P-loop containing nucleoside triphosphate hydrolases"/>
    <property type="match status" value="1"/>
</dbReference>
<gene>
    <name evidence="3" type="ORF">GALMADRAFT_899298</name>
</gene>
<dbReference type="OrthoDB" id="3014077at2759"/>
<dbReference type="PANTHER" id="PTHR10039:SF17">
    <property type="entry name" value="FUNGAL STAND N-TERMINAL GOODBYE DOMAIN-CONTAINING PROTEIN-RELATED"/>
    <property type="match status" value="1"/>
</dbReference>
<dbReference type="Proteomes" id="UP000027222">
    <property type="component" value="Unassembled WGS sequence"/>
</dbReference>
<keyword evidence="4" id="KW-1185">Reference proteome</keyword>
<keyword evidence="1" id="KW-0677">Repeat</keyword>
<feature type="domain" description="Nephrocystin 3-like N-terminal" evidence="2">
    <location>
        <begin position="75"/>
        <end position="230"/>
    </location>
</feature>
<dbReference type="EMBL" id="KL142399">
    <property type="protein sequence ID" value="KDR69961.1"/>
    <property type="molecule type" value="Genomic_DNA"/>
</dbReference>
<organism evidence="3 4">
    <name type="scientific">Galerina marginata (strain CBS 339.88)</name>
    <dbReference type="NCBI Taxonomy" id="685588"/>
    <lineage>
        <taxon>Eukaryota</taxon>
        <taxon>Fungi</taxon>
        <taxon>Dikarya</taxon>
        <taxon>Basidiomycota</taxon>
        <taxon>Agaricomycotina</taxon>
        <taxon>Agaricomycetes</taxon>
        <taxon>Agaricomycetidae</taxon>
        <taxon>Agaricales</taxon>
        <taxon>Agaricineae</taxon>
        <taxon>Strophariaceae</taxon>
        <taxon>Galerina</taxon>
    </lineage>
</organism>
<dbReference type="HOGENOM" id="CLU_000288_6_10_1"/>
<evidence type="ECO:0000313" key="3">
    <source>
        <dbReference type="EMBL" id="KDR69961.1"/>
    </source>
</evidence>
<reference evidence="4" key="1">
    <citation type="journal article" date="2014" name="Proc. Natl. Acad. Sci. U.S.A.">
        <title>Extensive sampling of basidiomycete genomes demonstrates inadequacy of the white-rot/brown-rot paradigm for wood decay fungi.</title>
        <authorList>
            <person name="Riley R."/>
            <person name="Salamov A.A."/>
            <person name="Brown D.W."/>
            <person name="Nagy L.G."/>
            <person name="Floudas D."/>
            <person name="Held B.W."/>
            <person name="Levasseur A."/>
            <person name="Lombard V."/>
            <person name="Morin E."/>
            <person name="Otillar R."/>
            <person name="Lindquist E.A."/>
            <person name="Sun H."/>
            <person name="LaButti K.M."/>
            <person name="Schmutz J."/>
            <person name="Jabbour D."/>
            <person name="Luo H."/>
            <person name="Baker S.E."/>
            <person name="Pisabarro A.G."/>
            <person name="Walton J.D."/>
            <person name="Blanchette R.A."/>
            <person name="Henrissat B."/>
            <person name="Martin F."/>
            <person name="Cullen D."/>
            <person name="Hibbett D.S."/>
            <person name="Grigoriev I.V."/>
        </authorList>
    </citation>
    <scope>NUCLEOTIDE SEQUENCE [LARGE SCALE GENOMIC DNA]</scope>
    <source>
        <strain evidence="4">CBS 339.88</strain>
    </source>
</reference>
<protein>
    <recommendedName>
        <fullName evidence="2">Nephrocystin 3-like N-terminal domain-containing protein</fullName>
    </recommendedName>
</protein>
<dbReference type="InterPro" id="IPR027417">
    <property type="entry name" value="P-loop_NTPase"/>
</dbReference>
<dbReference type="PANTHER" id="PTHR10039">
    <property type="entry name" value="AMELOGENIN"/>
    <property type="match status" value="1"/>
</dbReference>
<accession>A0A067SGG2</accession>
<dbReference type="AlphaFoldDB" id="A0A067SGG2"/>
<evidence type="ECO:0000256" key="1">
    <source>
        <dbReference type="ARBA" id="ARBA00022737"/>
    </source>
</evidence>
<proteinExistence type="predicted"/>
<dbReference type="Gene3D" id="3.40.50.300">
    <property type="entry name" value="P-loop containing nucleotide triphosphate hydrolases"/>
    <property type="match status" value="1"/>
</dbReference>
<sequence length="479" mass="53935">MFSSAHSILITGGTFVDHPQIQAPKGGFERLQKAVAPGAFHNSGERFDPPKCHPNTRVAVIKWIMDWIHRQHPDTRKAFIVWLYGAAGAGKSAIAQTLAELCYAEGKLLASFFFSKNDPLRGTARALVATLAYQLALRLPQVRELVSSVIDHDPLIFSRSLEAQLLALIVRPVQHLDESGFFDNLTAPRLIIIDGLDECKDSRVQCNILDMLIKSIQAENLPILFLVASRPESDIASFFNSRSTTPSLARLALDNNYLAHKDVQLFLEEKFADMKKTHRLKNYIHPSWPTSDIVKTLVQKSSGQFIYASTVVKFVASPRHRPPDRLEIILGIRPSSGETPFAELDALYTQILSSVENVGLVLNIIGLLLYYPAYIYFFPTSLYTSTEHLEAFLFLIPGDVALNFADLGSLISLEKNHRDESLCPRFLHASLKDFFSDKFRSEQLYLNPAEMNTRRLQHIEQKFRQISYLSHTGTTLLPL</sequence>
<name>A0A067SGG2_GALM3</name>
<evidence type="ECO:0000259" key="2">
    <source>
        <dbReference type="Pfam" id="PF24883"/>
    </source>
</evidence>
<dbReference type="Pfam" id="PF24883">
    <property type="entry name" value="NPHP3_N"/>
    <property type="match status" value="1"/>
</dbReference>